<comment type="similarity">
    <text evidence="2">Belongs to the TRM6/GCD10 family.</text>
</comment>
<keyword evidence="8" id="KW-1185">Reference proteome</keyword>
<comment type="caution">
    <text evidence="7">The sequence shown here is derived from an EMBL/GenBank/DDBJ whole genome shotgun (WGS) entry which is preliminary data.</text>
</comment>
<evidence type="ECO:0000256" key="4">
    <source>
        <dbReference type="ARBA" id="ARBA00022694"/>
    </source>
</evidence>
<dbReference type="PANTHER" id="PTHR12945:SF0">
    <property type="entry name" value="TRNA (ADENINE(58)-N(1))-METHYLTRANSFERASE NON-CATALYTIC SUBUNIT TRM6"/>
    <property type="match status" value="1"/>
</dbReference>
<evidence type="ECO:0000256" key="3">
    <source>
        <dbReference type="ARBA" id="ARBA00021704"/>
    </source>
</evidence>
<dbReference type="Proteomes" id="UP001258017">
    <property type="component" value="Unassembled WGS sequence"/>
</dbReference>
<proteinExistence type="inferred from homology"/>
<dbReference type="GO" id="GO:0031515">
    <property type="term" value="C:tRNA (m1A) methyltransferase complex"/>
    <property type="evidence" value="ECO:0007669"/>
    <property type="project" value="InterPro"/>
</dbReference>
<evidence type="ECO:0000256" key="1">
    <source>
        <dbReference type="ARBA" id="ARBA00004123"/>
    </source>
</evidence>
<evidence type="ECO:0000313" key="8">
    <source>
        <dbReference type="Proteomes" id="UP001258017"/>
    </source>
</evidence>
<accession>A0AAD9VVL0</accession>
<keyword evidence="5" id="KW-0539">Nucleus</keyword>
<reference evidence="7" key="2">
    <citation type="journal article" date="2023" name="Commun. Biol.">
        <title>Intrasexual cuticular hydrocarbon dimorphism in a wasp sheds light on hydrocarbon biosynthesis genes in Hymenoptera.</title>
        <authorList>
            <person name="Moris V.C."/>
            <person name="Podsiadlowski L."/>
            <person name="Martin S."/>
            <person name="Oeyen J.P."/>
            <person name="Donath A."/>
            <person name="Petersen M."/>
            <person name="Wilbrandt J."/>
            <person name="Misof B."/>
            <person name="Liedtke D."/>
            <person name="Thamm M."/>
            <person name="Scheiner R."/>
            <person name="Schmitt T."/>
            <person name="Niehuis O."/>
        </authorList>
    </citation>
    <scope>NUCLEOTIDE SEQUENCE</scope>
    <source>
        <strain evidence="7">GBR_01_08_01A</strain>
    </source>
</reference>
<keyword evidence="4" id="KW-0819">tRNA processing</keyword>
<reference evidence="7" key="1">
    <citation type="submission" date="2021-08" db="EMBL/GenBank/DDBJ databases">
        <authorList>
            <person name="Misof B."/>
            <person name="Oliver O."/>
            <person name="Podsiadlowski L."/>
            <person name="Donath A."/>
            <person name="Peters R."/>
            <person name="Mayer C."/>
            <person name="Rust J."/>
            <person name="Gunkel S."/>
            <person name="Lesny P."/>
            <person name="Martin S."/>
            <person name="Oeyen J.P."/>
            <person name="Petersen M."/>
            <person name="Panagiotis P."/>
            <person name="Wilbrandt J."/>
            <person name="Tanja T."/>
        </authorList>
    </citation>
    <scope>NUCLEOTIDE SEQUENCE</scope>
    <source>
        <strain evidence="7">GBR_01_08_01A</strain>
        <tissue evidence="7">Thorax + abdomen</tissue>
    </source>
</reference>
<evidence type="ECO:0000256" key="2">
    <source>
        <dbReference type="ARBA" id="ARBA00008320"/>
    </source>
</evidence>
<dbReference type="Pfam" id="PF04189">
    <property type="entry name" value="Gcd10p"/>
    <property type="match status" value="1"/>
</dbReference>
<dbReference type="PANTHER" id="PTHR12945">
    <property type="entry name" value="TRANSLATION INITIATION FACTOR EIF3-RELATED"/>
    <property type="match status" value="1"/>
</dbReference>
<dbReference type="GO" id="GO:0005634">
    <property type="term" value="C:nucleus"/>
    <property type="evidence" value="ECO:0007669"/>
    <property type="project" value="UniProtKB-SubCell"/>
</dbReference>
<gene>
    <name evidence="7" type="ORF">KPH14_003698</name>
</gene>
<dbReference type="EMBL" id="JAIFRP010000006">
    <property type="protein sequence ID" value="KAK2587570.1"/>
    <property type="molecule type" value="Genomic_DNA"/>
</dbReference>
<name>A0AAD9VVL0_9HYME</name>
<sequence length="496" mass="56145">MDETEDVEVVTAGSYVIVKKQKYSKVYKVSPNGVLMLGKDEVDMQEIIGKPYWTTFEMISSKSNKRAFTLKAIQEAESWDDLRNTVSSGVDNRCITDDGTSQKLSKEEILQLQESGKSGKEIIGTLIENSKSFSAKTEYSQEKYIKKKEKKYFRYLIICKPTIVSLHEVYFRQDHTRIGGLRMDALSQVLSYSDVQSDGLYMLYDSGSQGLPAAAMLHRIGANTTGVLINMHPGNIPQLAIIQAMNFPKEQTDRHITVNIYSFLRLYYQGESALLNDISLCRTVSTPTTSQLENNEISLSSSNNYKQEAKVEDNTEVSKISQFIDGDTNEATRNGILNISNITSQTVINTSECQLVNYKSNEEKIENVQTLKRKLDEPIETEPIKKPKWLMDTQYALDLLKGSKARGLVIIAKEHPLNIIKSLMPFLGASRPFVIFHVYREPLQETYVALKQTQNVVNLRLFSNFLRSYQVLPDRTHPDILTSDTGGYILTGYLVE</sequence>
<comment type="subcellular location">
    <subcellularLocation>
        <location evidence="1">Nucleus</location>
    </subcellularLocation>
</comment>
<protein>
    <recommendedName>
        <fullName evidence="3">tRNA (adenine(58)-N(1))-methyltransferase non-catalytic subunit TRM6</fullName>
    </recommendedName>
    <alternativeName>
        <fullName evidence="6">tRNA(m1A58)-methyltransferase subunit TRM6</fullName>
    </alternativeName>
</protein>
<evidence type="ECO:0000313" key="7">
    <source>
        <dbReference type="EMBL" id="KAK2587570.1"/>
    </source>
</evidence>
<dbReference type="AlphaFoldDB" id="A0AAD9VVL0"/>
<evidence type="ECO:0000256" key="6">
    <source>
        <dbReference type="ARBA" id="ARBA00032319"/>
    </source>
</evidence>
<dbReference type="GO" id="GO:0030488">
    <property type="term" value="P:tRNA methylation"/>
    <property type="evidence" value="ECO:0007669"/>
    <property type="project" value="InterPro"/>
</dbReference>
<evidence type="ECO:0000256" key="5">
    <source>
        <dbReference type="ARBA" id="ARBA00023242"/>
    </source>
</evidence>
<dbReference type="InterPro" id="IPR017423">
    <property type="entry name" value="TRM6"/>
</dbReference>
<organism evidence="7 8">
    <name type="scientific">Odynerus spinipes</name>
    <dbReference type="NCBI Taxonomy" id="1348599"/>
    <lineage>
        <taxon>Eukaryota</taxon>
        <taxon>Metazoa</taxon>
        <taxon>Ecdysozoa</taxon>
        <taxon>Arthropoda</taxon>
        <taxon>Hexapoda</taxon>
        <taxon>Insecta</taxon>
        <taxon>Pterygota</taxon>
        <taxon>Neoptera</taxon>
        <taxon>Endopterygota</taxon>
        <taxon>Hymenoptera</taxon>
        <taxon>Apocrita</taxon>
        <taxon>Aculeata</taxon>
        <taxon>Vespoidea</taxon>
        <taxon>Vespidae</taxon>
        <taxon>Eumeninae</taxon>
        <taxon>Odynerus</taxon>
    </lineage>
</organism>